<dbReference type="PATRIC" id="fig|93466.3.peg.1276"/>
<sequence>MLSKTIKSVSWTFIILVSLFLLTSCSIPFIPEVPPASYSVEAAINVIANKYMLLDTGWINGFGDMELGEGRYATFDGVDGFLMVFKYEDPDQAKASWDKITKRYGNPFKLKYLKINMGTYGVFTIRLENTDLYCWYKENWLFVITGDKIEKFVMDVNNIYKTIRTAR</sequence>
<dbReference type="EMBL" id="DSZT01000194">
    <property type="protein sequence ID" value="HGU42464.1"/>
    <property type="molecule type" value="Genomic_DNA"/>
</dbReference>
<evidence type="ECO:0000313" key="3">
    <source>
        <dbReference type="EMBL" id="HGU42464.1"/>
    </source>
</evidence>
<reference evidence="2" key="2">
    <citation type="journal article" date="2020" name="mSystems">
        <title>Genome- and Community-Level Interaction Insights into Carbon Utilization and Element Cycling Functions of Hydrothermarchaeota in Hydrothermal Sediment.</title>
        <authorList>
            <person name="Zhou Z."/>
            <person name="Liu Y."/>
            <person name="Xu W."/>
            <person name="Pan J."/>
            <person name="Luo Z.H."/>
            <person name="Li M."/>
        </authorList>
    </citation>
    <scope>NUCLEOTIDE SEQUENCE [LARGE SCALE GENOMIC DNA]</scope>
    <source>
        <strain evidence="3">SpSt-604</strain>
        <strain evidence="2">SpSt-640</strain>
    </source>
</reference>
<evidence type="ECO:0000313" key="2">
    <source>
        <dbReference type="EMBL" id="HGQ76788.1"/>
    </source>
</evidence>
<accession>A0A172T3K5</accession>
<dbReference type="Proteomes" id="UP000077096">
    <property type="component" value="Chromosome"/>
</dbReference>
<dbReference type="EMBL" id="DTBH01000057">
    <property type="protein sequence ID" value="HGQ76788.1"/>
    <property type="molecule type" value="Genomic_DNA"/>
</dbReference>
<dbReference type="InterPro" id="IPR035951">
    <property type="entry name" value="TM1622-like_sf"/>
</dbReference>
<dbReference type="EMBL" id="CP011393">
    <property type="protein sequence ID" value="ANE41560.1"/>
    <property type="molecule type" value="Genomic_DNA"/>
</dbReference>
<proteinExistence type="predicted"/>
<organism evidence="1 4">
    <name type="scientific">Fervidobacterium pennivorans</name>
    <dbReference type="NCBI Taxonomy" id="93466"/>
    <lineage>
        <taxon>Bacteria</taxon>
        <taxon>Thermotogati</taxon>
        <taxon>Thermotogota</taxon>
        <taxon>Thermotogae</taxon>
        <taxon>Thermotogales</taxon>
        <taxon>Fervidobacteriaceae</taxon>
        <taxon>Fervidobacterium</taxon>
    </lineage>
</organism>
<dbReference type="InterPro" id="IPR021636">
    <property type="entry name" value="DUF3242"/>
</dbReference>
<evidence type="ECO:0000313" key="4">
    <source>
        <dbReference type="Proteomes" id="UP000077096"/>
    </source>
</evidence>
<dbReference type="Gene3D" id="3.40.1000.20">
    <property type="entry name" value="TM1622-like"/>
    <property type="match status" value="1"/>
</dbReference>
<dbReference type="AlphaFoldDB" id="A0A172T3K5"/>
<reference evidence="1 4" key="1">
    <citation type="submission" date="2014-08" db="EMBL/GenBank/DDBJ databases">
        <title>Fervidobacterium pennivorans DYC genome.</title>
        <authorList>
            <person name="Wushke S."/>
        </authorList>
    </citation>
    <scope>NUCLEOTIDE SEQUENCE [LARGE SCALE GENOMIC DNA]</scope>
    <source>
        <strain evidence="1 4">DYC</strain>
    </source>
</reference>
<dbReference type="SUPFAM" id="SSF143477">
    <property type="entry name" value="TM1622-like"/>
    <property type="match status" value="1"/>
</dbReference>
<evidence type="ECO:0000313" key="1">
    <source>
        <dbReference type="EMBL" id="ANE41560.1"/>
    </source>
</evidence>
<gene>
    <name evidence="3" type="ORF">ENT72_06090</name>
    <name evidence="2" type="ORF">ENU12_02455</name>
    <name evidence="1" type="ORF">JM64_05995</name>
</gene>
<dbReference type="PROSITE" id="PS51257">
    <property type="entry name" value="PROKAR_LIPOPROTEIN"/>
    <property type="match status" value="1"/>
</dbReference>
<name>A0A172T3K5_FERPE</name>
<dbReference type="OrthoDB" id="47629at2"/>
<dbReference type="KEGG" id="fng:JM64_05995"/>
<protein>
    <submittedName>
        <fullName evidence="2">DUF3242 domain-containing protein</fullName>
    </submittedName>
</protein>
<dbReference type="Pfam" id="PF11586">
    <property type="entry name" value="DUF3242"/>
    <property type="match status" value="1"/>
</dbReference>